<keyword evidence="6" id="KW-1003">Cell membrane</keyword>
<feature type="transmembrane region" description="Helical" evidence="19">
    <location>
        <begin position="119"/>
        <end position="137"/>
    </location>
</feature>
<keyword evidence="7" id="KW-0349">Heme</keyword>
<dbReference type="OrthoDB" id="9804503at2"/>
<dbReference type="InterPro" id="IPR005797">
    <property type="entry name" value="Cyt_b/b6_N"/>
</dbReference>
<comment type="cofactor">
    <cofactor evidence="1">
        <name>heme</name>
        <dbReference type="ChEBI" id="CHEBI:30413"/>
    </cofactor>
</comment>
<evidence type="ECO:0000256" key="2">
    <source>
        <dbReference type="ARBA" id="ARBA00004651"/>
    </source>
</evidence>
<dbReference type="PROSITE" id="PS51002">
    <property type="entry name" value="CYTB_NTER"/>
    <property type="match status" value="1"/>
</dbReference>
<dbReference type="Gene3D" id="1.20.810.10">
    <property type="entry name" value="Cytochrome Bc1 Complex, Chain C"/>
    <property type="match status" value="1"/>
</dbReference>
<keyword evidence="8" id="KW-0679">Respiratory chain</keyword>
<keyword evidence="9 19" id="KW-0812">Transmembrane</keyword>
<evidence type="ECO:0000256" key="9">
    <source>
        <dbReference type="ARBA" id="ARBA00022692"/>
    </source>
</evidence>
<protein>
    <recommendedName>
        <fullName evidence="4">Cytochrome bc1 complex cytochrome b subunit</fullName>
        <ecNumber evidence="3">7.1.1.8</ecNumber>
    </recommendedName>
    <alternativeName>
        <fullName evidence="17">Cytochrome bc1 reductase complex subunit QcrB</fullName>
    </alternativeName>
</protein>
<feature type="transmembrane region" description="Helical" evidence="19">
    <location>
        <begin position="418"/>
        <end position="435"/>
    </location>
</feature>
<dbReference type="PANTHER" id="PTHR19271:SF16">
    <property type="entry name" value="CYTOCHROME B"/>
    <property type="match status" value="1"/>
</dbReference>
<dbReference type="InterPro" id="IPR016174">
    <property type="entry name" value="Di-haem_cyt_TM"/>
</dbReference>
<dbReference type="InterPro" id="IPR027387">
    <property type="entry name" value="Cytb/b6-like_sf"/>
</dbReference>
<dbReference type="FunFam" id="1.20.810.10:FF:000007">
    <property type="entry name" value="Ubiquinol-cytochrome C reductase B subunit"/>
    <property type="match status" value="1"/>
</dbReference>
<evidence type="ECO:0000313" key="22">
    <source>
        <dbReference type="Proteomes" id="UP000282515"/>
    </source>
</evidence>
<evidence type="ECO:0000256" key="19">
    <source>
        <dbReference type="SAM" id="Phobius"/>
    </source>
</evidence>
<organism evidence="21 22">
    <name type="scientific">Aeromicrobium phragmitis</name>
    <dbReference type="NCBI Taxonomy" id="2478914"/>
    <lineage>
        <taxon>Bacteria</taxon>
        <taxon>Bacillati</taxon>
        <taxon>Actinomycetota</taxon>
        <taxon>Actinomycetes</taxon>
        <taxon>Propionibacteriales</taxon>
        <taxon>Nocardioidaceae</taxon>
        <taxon>Aeromicrobium</taxon>
    </lineage>
</organism>
<keyword evidence="11" id="KW-1278">Translocase</keyword>
<evidence type="ECO:0000313" key="21">
    <source>
        <dbReference type="EMBL" id="RLV55945.1"/>
    </source>
</evidence>
<keyword evidence="10" id="KW-0479">Metal-binding</keyword>
<evidence type="ECO:0000256" key="11">
    <source>
        <dbReference type="ARBA" id="ARBA00022967"/>
    </source>
</evidence>
<keyword evidence="12" id="KW-0249">Electron transport</keyword>
<evidence type="ECO:0000259" key="20">
    <source>
        <dbReference type="PROSITE" id="PS51002"/>
    </source>
</evidence>
<evidence type="ECO:0000256" key="8">
    <source>
        <dbReference type="ARBA" id="ARBA00022660"/>
    </source>
</evidence>
<gene>
    <name evidence="21" type="ORF">D9V41_08580</name>
</gene>
<keyword evidence="15 19" id="KW-0472">Membrane</keyword>
<dbReference type="GO" id="GO:0016491">
    <property type="term" value="F:oxidoreductase activity"/>
    <property type="evidence" value="ECO:0007669"/>
    <property type="project" value="InterPro"/>
</dbReference>
<keyword evidence="22" id="KW-1185">Reference proteome</keyword>
<evidence type="ECO:0000256" key="15">
    <source>
        <dbReference type="ARBA" id="ARBA00023136"/>
    </source>
</evidence>
<dbReference type="Proteomes" id="UP000282515">
    <property type="component" value="Unassembled WGS sequence"/>
</dbReference>
<accession>A0A3L8PKN4</accession>
<feature type="transmembrane region" description="Helical" evidence="19">
    <location>
        <begin position="149"/>
        <end position="169"/>
    </location>
</feature>
<keyword evidence="14" id="KW-0408">Iron</keyword>
<reference evidence="21 22" key="1">
    <citation type="submission" date="2018-10" db="EMBL/GenBank/DDBJ databases">
        <title>Aeromicrobium sp. 9W16Y-2 whole genome shotgun sequence.</title>
        <authorList>
            <person name="Li F."/>
        </authorList>
    </citation>
    <scope>NUCLEOTIDE SEQUENCE [LARGE SCALE GENOMIC DNA]</scope>
    <source>
        <strain evidence="21 22">9W16Y-2</strain>
    </source>
</reference>
<feature type="transmembrane region" description="Helical" evidence="19">
    <location>
        <begin position="46"/>
        <end position="72"/>
    </location>
</feature>
<feature type="transmembrane region" description="Helical" evidence="19">
    <location>
        <begin position="215"/>
        <end position="239"/>
    </location>
</feature>
<evidence type="ECO:0000256" key="10">
    <source>
        <dbReference type="ARBA" id="ARBA00022723"/>
    </source>
</evidence>
<sequence>MSQTYTPVEQTSTGKKLAGPVGWLDDRLGLAGAGKKNLRKVFPEHWSFMLGEVALWSFVVLLITGVFLTLWFDPSMAETTYTGSYRPLNGVEMSVAYASSLDISFDIRGGLLLRQMHHWAAHLFIAAMMVHMLRVFFTGAYRKPRELNWLIGLGLLMLGILAGFSGYSLPDDLLSGTGLRIADGMIKSIPLIGTHVSFFLFGGEFPGDQIIGRLYMVHILLIPALLLGLIAAHMLLLVYHKHTQWPGPGRTNENVVGYPALPVYIAKAGGFFFIVFGVIAVMAATFTVNGVWIYGPYNPAEVTAGSQPDWYMGFAEGALRIFPPLEWSWFGSTWAMSVFIPGLGFLGLLFVALGAWPFIERAITRDQREHHLLERPRNAPTRTGLGVAGMTWFGLLWIGGGNDVIALKFGLDLNAITWFLRVGIFVGPVVAFLITRRICISLQRKDNEVLTHGYETGVIDRSPDGGYSERHAAMPLAKQYALTAAKERPKQIEAPELVDENGVDAPRSRRERLRHRLRRFYYYGAAVVDKPTAEDMAHAEEHLRGSNEHPVELGEDFQGVSETGVPRVH</sequence>
<dbReference type="GO" id="GO:0008121">
    <property type="term" value="F:quinol-cytochrome-c reductase activity"/>
    <property type="evidence" value="ECO:0007669"/>
    <property type="project" value="UniProtKB-EC"/>
</dbReference>
<dbReference type="GO" id="GO:0046872">
    <property type="term" value="F:metal ion binding"/>
    <property type="evidence" value="ECO:0007669"/>
    <property type="project" value="UniProtKB-KW"/>
</dbReference>
<dbReference type="RefSeq" id="WP_121794141.1">
    <property type="nucleotide sequence ID" value="NZ_RDBF01000005.1"/>
</dbReference>
<name>A0A3L8PKN4_9ACTN</name>
<dbReference type="AlphaFoldDB" id="A0A3L8PKN4"/>
<dbReference type="EC" id="7.1.1.8" evidence="3"/>
<feature type="transmembrane region" description="Helical" evidence="19">
    <location>
        <begin position="334"/>
        <end position="359"/>
    </location>
</feature>
<dbReference type="GO" id="GO:0022904">
    <property type="term" value="P:respiratory electron transport chain"/>
    <property type="evidence" value="ECO:0007669"/>
    <property type="project" value="InterPro"/>
</dbReference>
<keyword evidence="13 19" id="KW-1133">Transmembrane helix</keyword>
<comment type="caution">
    <text evidence="21">The sequence shown here is derived from an EMBL/GenBank/DDBJ whole genome shotgun (WGS) entry which is preliminary data.</text>
</comment>
<evidence type="ECO:0000256" key="18">
    <source>
        <dbReference type="SAM" id="MobiDB-lite"/>
    </source>
</evidence>
<dbReference type="SUPFAM" id="SSF81342">
    <property type="entry name" value="Transmembrane di-heme cytochromes"/>
    <property type="match status" value="1"/>
</dbReference>
<evidence type="ECO:0000256" key="13">
    <source>
        <dbReference type="ARBA" id="ARBA00022989"/>
    </source>
</evidence>
<evidence type="ECO:0000256" key="7">
    <source>
        <dbReference type="ARBA" id="ARBA00022617"/>
    </source>
</evidence>
<feature type="transmembrane region" description="Helical" evidence="19">
    <location>
        <begin position="379"/>
        <end position="398"/>
    </location>
</feature>
<evidence type="ECO:0000256" key="17">
    <source>
        <dbReference type="ARBA" id="ARBA00029568"/>
    </source>
</evidence>
<evidence type="ECO:0000256" key="6">
    <source>
        <dbReference type="ARBA" id="ARBA00022475"/>
    </source>
</evidence>
<proteinExistence type="predicted"/>
<dbReference type="EMBL" id="RDBF01000005">
    <property type="protein sequence ID" value="RLV55945.1"/>
    <property type="molecule type" value="Genomic_DNA"/>
</dbReference>
<evidence type="ECO:0000256" key="5">
    <source>
        <dbReference type="ARBA" id="ARBA00022448"/>
    </source>
</evidence>
<evidence type="ECO:0000256" key="14">
    <source>
        <dbReference type="ARBA" id="ARBA00023004"/>
    </source>
</evidence>
<comment type="subcellular location">
    <subcellularLocation>
        <location evidence="2">Cell membrane</location>
        <topology evidence="2">Multi-pass membrane protein</topology>
    </subcellularLocation>
</comment>
<feature type="transmembrane region" description="Helical" evidence="19">
    <location>
        <begin position="271"/>
        <end position="294"/>
    </location>
</feature>
<evidence type="ECO:0000256" key="4">
    <source>
        <dbReference type="ARBA" id="ARBA00016116"/>
    </source>
</evidence>
<dbReference type="GO" id="GO:0005886">
    <property type="term" value="C:plasma membrane"/>
    <property type="evidence" value="ECO:0007669"/>
    <property type="project" value="UniProtKB-SubCell"/>
</dbReference>
<feature type="region of interest" description="Disordered" evidence="18">
    <location>
        <begin position="538"/>
        <end position="569"/>
    </location>
</feature>
<feature type="compositionally biased region" description="Basic and acidic residues" evidence="18">
    <location>
        <begin position="538"/>
        <end position="552"/>
    </location>
</feature>
<evidence type="ECO:0000256" key="16">
    <source>
        <dbReference type="ARBA" id="ARBA00029351"/>
    </source>
</evidence>
<comment type="catalytic activity">
    <reaction evidence="16">
        <text>a quinol + 2 Fe(III)-[cytochrome c](out) = a quinone + 2 Fe(II)-[cytochrome c](out) + 2 H(+)(out)</text>
        <dbReference type="Rhea" id="RHEA:11484"/>
        <dbReference type="Rhea" id="RHEA-COMP:10350"/>
        <dbReference type="Rhea" id="RHEA-COMP:14399"/>
        <dbReference type="ChEBI" id="CHEBI:15378"/>
        <dbReference type="ChEBI" id="CHEBI:24646"/>
        <dbReference type="ChEBI" id="CHEBI:29033"/>
        <dbReference type="ChEBI" id="CHEBI:29034"/>
        <dbReference type="ChEBI" id="CHEBI:132124"/>
        <dbReference type="EC" id="7.1.1.8"/>
    </reaction>
</comment>
<feature type="domain" description="Cytochrome b/b6 N-terminal region profile" evidence="20">
    <location>
        <begin position="20"/>
        <end position="246"/>
    </location>
</feature>
<keyword evidence="5" id="KW-0813">Transport</keyword>
<dbReference type="Pfam" id="PF13631">
    <property type="entry name" value="Cytochrom_B_N_2"/>
    <property type="match status" value="1"/>
</dbReference>
<dbReference type="PANTHER" id="PTHR19271">
    <property type="entry name" value="CYTOCHROME B"/>
    <property type="match status" value="1"/>
</dbReference>
<evidence type="ECO:0000256" key="12">
    <source>
        <dbReference type="ARBA" id="ARBA00022982"/>
    </source>
</evidence>
<evidence type="ECO:0000256" key="1">
    <source>
        <dbReference type="ARBA" id="ARBA00001971"/>
    </source>
</evidence>
<evidence type="ECO:0000256" key="3">
    <source>
        <dbReference type="ARBA" id="ARBA00012951"/>
    </source>
</evidence>